<keyword evidence="2" id="KW-1185">Reference proteome</keyword>
<evidence type="ECO:0000313" key="1">
    <source>
        <dbReference type="EMBL" id="NHR07954.1"/>
    </source>
</evidence>
<proteinExistence type="predicted"/>
<name>A0ABX0L8K2_9NEIS</name>
<dbReference type="Proteomes" id="UP001515641">
    <property type="component" value="Unassembled WGS sequence"/>
</dbReference>
<evidence type="ECO:0000313" key="2">
    <source>
        <dbReference type="Proteomes" id="UP001515641"/>
    </source>
</evidence>
<dbReference type="RefSeq" id="WP_166453671.1">
    <property type="nucleotide sequence ID" value="NZ_JAAOMA010000046.1"/>
</dbReference>
<sequence>MELTFDLQQQLDQTALQVTKQIQSIKSESFQLEELLRDILNQPGAGIASVTTQLNSTRQLTNSGMLDTVGAVTCAIVGGINQQQISKLAERRNMHTLRSIDGHVLVYPISGKSRAHLRLDGVNP</sequence>
<dbReference type="EMBL" id="JAAOMA010000046">
    <property type="protein sequence ID" value="NHR07954.1"/>
    <property type="molecule type" value="Genomic_DNA"/>
</dbReference>
<accession>A0ABX0L8K2</accession>
<protein>
    <submittedName>
        <fullName evidence="1">Uncharacterized protein</fullName>
    </submittedName>
</protein>
<reference evidence="1 2" key="1">
    <citation type="submission" date="2020-03" db="EMBL/GenBank/DDBJ databases">
        <title>Draft genome sequence of environmentally isolated cultures.</title>
        <authorList>
            <person name="Wilson H.S."/>
            <person name="De Leon M.E."/>
        </authorList>
    </citation>
    <scope>NUCLEOTIDE SEQUENCE [LARGE SCALE GENOMIC DNA]</scope>
    <source>
        <strain evidence="1 2">HSC-31F16</strain>
    </source>
</reference>
<organism evidence="1 2">
    <name type="scientific">Chromobacterium fluminis</name>
    <dbReference type="NCBI Taxonomy" id="3044269"/>
    <lineage>
        <taxon>Bacteria</taxon>
        <taxon>Pseudomonadati</taxon>
        <taxon>Pseudomonadota</taxon>
        <taxon>Betaproteobacteria</taxon>
        <taxon>Neisseriales</taxon>
        <taxon>Chromobacteriaceae</taxon>
        <taxon>Chromobacterium</taxon>
    </lineage>
</organism>
<comment type="caution">
    <text evidence="1">The sequence shown here is derived from an EMBL/GenBank/DDBJ whole genome shotgun (WGS) entry which is preliminary data.</text>
</comment>
<gene>
    <name evidence="1" type="ORF">HA052_22455</name>
</gene>